<reference evidence="2 3" key="1">
    <citation type="journal article" date="2011" name="Science">
        <title>The Selaginella genome identifies genetic changes associated with the evolution of vascular plants.</title>
        <authorList>
            <person name="Banks J.A."/>
            <person name="Nishiyama T."/>
            <person name="Hasebe M."/>
            <person name="Bowman J.L."/>
            <person name="Gribskov M."/>
            <person name="dePamphilis C."/>
            <person name="Albert V.A."/>
            <person name="Aono N."/>
            <person name="Aoyama T."/>
            <person name="Ambrose B.A."/>
            <person name="Ashton N.W."/>
            <person name="Axtell M.J."/>
            <person name="Barker E."/>
            <person name="Barker M.S."/>
            <person name="Bennetzen J.L."/>
            <person name="Bonawitz N.D."/>
            <person name="Chapple C."/>
            <person name="Cheng C."/>
            <person name="Correa L.G."/>
            <person name="Dacre M."/>
            <person name="DeBarry J."/>
            <person name="Dreyer I."/>
            <person name="Elias M."/>
            <person name="Engstrom E.M."/>
            <person name="Estelle M."/>
            <person name="Feng L."/>
            <person name="Finet C."/>
            <person name="Floyd S.K."/>
            <person name="Frommer W.B."/>
            <person name="Fujita T."/>
            <person name="Gramzow L."/>
            <person name="Gutensohn M."/>
            <person name="Harholt J."/>
            <person name="Hattori M."/>
            <person name="Heyl A."/>
            <person name="Hirai T."/>
            <person name="Hiwatashi Y."/>
            <person name="Ishikawa M."/>
            <person name="Iwata M."/>
            <person name="Karol K.G."/>
            <person name="Koehler B."/>
            <person name="Kolukisaoglu U."/>
            <person name="Kubo M."/>
            <person name="Kurata T."/>
            <person name="Lalonde S."/>
            <person name="Li K."/>
            <person name="Li Y."/>
            <person name="Litt A."/>
            <person name="Lyons E."/>
            <person name="Manning G."/>
            <person name="Maruyama T."/>
            <person name="Michael T.P."/>
            <person name="Mikami K."/>
            <person name="Miyazaki S."/>
            <person name="Morinaga S."/>
            <person name="Murata T."/>
            <person name="Mueller-Roeber B."/>
            <person name="Nelson D.R."/>
            <person name="Obara M."/>
            <person name="Oguri Y."/>
            <person name="Olmstead R.G."/>
            <person name="Onodera N."/>
            <person name="Petersen B.L."/>
            <person name="Pils B."/>
            <person name="Prigge M."/>
            <person name="Rensing S.A."/>
            <person name="Riano-Pachon D.M."/>
            <person name="Roberts A.W."/>
            <person name="Sato Y."/>
            <person name="Scheller H.V."/>
            <person name="Schulz B."/>
            <person name="Schulz C."/>
            <person name="Shakirov E.V."/>
            <person name="Shibagaki N."/>
            <person name="Shinohara N."/>
            <person name="Shippen D.E."/>
            <person name="Soerensen I."/>
            <person name="Sotooka R."/>
            <person name="Sugimoto N."/>
            <person name="Sugita M."/>
            <person name="Sumikawa N."/>
            <person name="Tanurdzic M."/>
            <person name="Theissen G."/>
            <person name="Ulvskov P."/>
            <person name="Wakazuki S."/>
            <person name="Weng J.K."/>
            <person name="Willats W.W."/>
            <person name="Wipf D."/>
            <person name="Wolf P.G."/>
            <person name="Yang L."/>
            <person name="Zimmer A.D."/>
            <person name="Zhu Q."/>
            <person name="Mitros T."/>
            <person name="Hellsten U."/>
            <person name="Loque D."/>
            <person name="Otillar R."/>
            <person name="Salamov A."/>
            <person name="Schmutz J."/>
            <person name="Shapiro H."/>
            <person name="Lindquist E."/>
            <person name="Lucas S."/>
            <person name="Rokhsar D."/>
            <person name="Grigoriev I.V."/>
        </authorList>
    </citation>
    <scope>NUCLEOTIDE SEQUENCE [LARGE SCALE GENOMIC DNA]</scope>
</reference>
<feature type="non-terminal residue" evidence="2">
    <location>
        <position position="106"/>
    </location>
</feature>
<dbReference type="KEGG" id="smo:SELMODRAFT_69205"/>
<dbReference type="EMBL" id="GL377580">
    <property type="protein sequence ID" value="EFJ28283.1"/>
    <property type="molecule type" value="Genomic_DNA"/>
</dbReference>
<evidence type="ECO:0000313" key="2">
    <source>
        <dbReference type="EMBL" id="EFJ28283.1"/>
    </source>
</evidence>
<keyword evidence="3" id="KW-1185">Reference proteome</keyword>
<dbReference type="Proteomes" id="UP000001514">
    <property type="component" value="Unassembled WGS sequence"/>
</dbReference>
<dbReference type="InParanoid" id="D8RIN5"/>
<dbReference type="Gramene" id="EFJ28283">
    <property type="protein sequence ID" value="EFJ28283"/>
    <property type="gene ID" value="SELMODRAFT_69205"/>
</dbReference>
<dbReference type="PANTHER" id="PTHR31642">
    <property type="entry name" value="TRICHOTHECENE 3-O-ACETYLTRANSFERASE"/>
    <property type="match status" value="1"/>
</dbReference>
<dbReference type="Pfam" id="PF02458">
    <property type="entry name" value="Transferase"/>
    <property type="match status" value="1"/>
</dbReference>
<name>D8RIN5_SELML</name>
<feature type="non-terminal residue" evidence="2">
    <location>
        <position position="1"/>
    </location>
</feature>
<proteinExistence type="inferred from homology"/>
<protein>
    <submittedName>
        <fullName evidence="2">Uncharacterized protein</fullName>
    </submittedName>
</protein>
<accession>D8RIN5</accession>
<dbReference type="AlphaFoldDB" id="D8RIN5"/>
<dbReference type="InterPro" id="IPR023213">
    <property type="entry name" value="CAT-like_dom_sf"/>
</dbReference>
<sequence>FAVDGRKHFYPRLSNGFHGNVIFVATASSTVEQLLAGPIDRAVNIIQEAKCKITHQHMLSTVAWIASGKSPLEISPSFHRWDLMISSWQRLEMAGTDFGSGKPAFV</sequence>
<dbReference type="PANTHER" id="PTHR31642:SF328">
    <property type="entry name" value="BAHD FAMILY ACYLTRANSFERASE"/>
    <property type="match status" value="1"/>
</dbReference>
<gene>
    <name evidence="2" type="ORF">SELMODRAFT_69205</name>
</gene>
<dbReference type="InterPro" id="IPR050317">
    <property type="entry name" value="Plant_Fungal_Acyltransferase"/>
</dbReference>
<evidence type="ECO:0000256" key="1">
    <source>
        <dbReference type="ARBA" id="ARBA00009861"/>
    </source>
</evidence>
<evidence type="ECO:0000313" key="3">
    <source>
        <dbReference type="Proteomes" id="UP000001514"/>
    </source>
</evidence>
<organism evidence="3">
    <name type="scientific">Selaginella moellendorffii</name>
    <name type="common">Spikemoss</name>
    <dbReference type="NCBI Taxonomy" id="88036"/>
    <lineage>
        <taxon>Eukaryota</taxon>
        <taxon>Viridiplantae</taxon>
        <taxon>Streptophyta</taxon>
        <taxon>Embryophyta</taxon>
        <taxon>Tracheophyta</taxon>
        <taxon>Lycopodiopsida</taxon>
        <taxon>Selaginellales</taxon>
        <taxon>Selaginellaceae</taxon>
        <taxon>Selaginella</taxon>
    </lineage>
</organism>
<dbReference type="HOGENOM" id="CLU_2230090_0_0_1"/>
<comment type="similarity">
    <text evidence="1">Belongs to the plant acyltransferase family.</text>
</comment>
<dbReference type="Gene3D" id="3.30.559.10">
    <property type="entry name" value="Chloramphenicol acetyltransferase-like domain"/>
    <property type="match status" value="1"/>
</dbReference>